<organism evidence="1">
    <name type="scientific">Sesamum radiatum</name>
    <name type="common">Black benniseed</name>
    <dbReference type="NCBI Taxonomy" id="300843"/>
    <lineage>
        <taxon>Eukaryota</taxon>
        <taxon>Viridiplantae</taxon>
        <taxon>Streptophyta</taxon>
        <taxon>Embryophyta</taxon>
        <taxon>Tracheophyta</taxon>
        <taxon>Spermatophyta</taxon>
        <taxon>Magnoliopsida</taxon>
        <taxon>eudicotyledons</taxon>
        <taxon>Gunneridae</taxon>
        <taxon>Pentapetalae</taxon>
        <taxon>asterids</taxon>
        <taxon>lamiids</taxon>
        <taxon>Lamiales</taxon>
        <taxon>Pedaliaceae</taxon>
        <taxon>Sesamum</taxon>
    </lineage>
</organism>
<dbReference type="SUPFAM" id="SSF48371">
    <property type="entry name" value="ARM repeat"/>
    <property type="match status" value="1"/>
</dbReference>
<reference evidence="1" key="2">
    <citation type="journal article" date="2024" name="Plant">
        <title>Genomic evolution and insights into agronomic trait innovations of Sesamum species.</title>
        <authorList>
            <person name="Miao H."/>
            <person name="Wang L."/>
            <person name="Qu L."/>
            <person name="Liu H."/>
            <person name="Sun Y."/>
            <person name="Le M."/>
            <person name="Wang Q."/>
            <person name="Wei S."/>
            <person name="Zheng Y."/>
            <person name="Lin W."/>
            <person name="Duan Y."/>
            <person name="Cao H."/>
            <person name="Xiong S."/>
            <person name="Wang X."/>
            <person name="Wei L."/>
            <person name="Li C."/>
            <person name="Ma Q."/>
            <person name="Ju M."/>
            <person name="Zhao R."/>
            <person name="Li G."/>
            <person name="Mu C."/>
            <person name="Tian Q."/>
            <person name="Mei H."/>
            <person name="Zhang T."/>
            <person name="Gao T."/>
            <person name="Zhang H."/>
        </authorList>
    </citation>
    <scope>NUCLEOTIDE SEQUENCE</scope>
    <source>
        <strain evidence="1">G02</strain>
    </source>
</reference>
<proteinExistence type="predicted"/>
<dbReference type="AlphaFoldDB" id="A0AAW2R609"/>
<protein>
    <submittedName>
        <fullName evidence="1">Uncharacterized protein</fullName>
    </submittedName>
</protein>
<dbReference type="InterPro" id="IPR016024">
    <property type="entry name" value="ARM-type_fold"/>
</dbReference>
<reference evidence="1" key="1">
    <citation type="submission" date="2020-06" db="EMBL/GenBank/DDBJ databases">
        <authorList>
            <person name="Li T."/>
            <person name="Hu X."/>
            <person name="Zhang T."/>
            <person name="Song X."/>
            <person name="Zhang H."/>
            <person name="Dai N."/>
            <person name="Sheng W."/>
            <person name="Hou X."/>
            <person name="Wei L."/>
        </authorList>
    </citation>
    <scope>NUCLEOTIDE SEQUENCE</scope>
    <source>
        <strain evidence="1">G02</strain>
        <tissue evidence="1">Leaf</tissue>
    </source>
</reference>
<dbReference type="EMBL" id="JACGWJ010000014">
    <property type="protein sequence ID" value="KAL0375364.1"/>
    <property type="molecule type" value="Genomic_DNA"/>
</dbReference>
<dbReference type="Gene3D" id="1.25.10.10">
    <property type="entry name" value="Leucine-rich Repeat Variant"/>
    <property type="match status" value="1"/>
</dbReference>
<evidence type="ECO:0000313" key="1">
    <source>
        <dbReference type="EMBL" id="KAL0375364.1"/>
    </source>
</evidence>
<gene>
    <name evidence="1" type="ORF">Sradi_3452100</name>
</gene>
<comment type="caution">
    <text evidence="1">The sequence shown here is derived from an EMBL/GenBank/DDBJ whole genome shotgun (WGS) entry which is preliminary data.</text>
</comment>
<name>A0AAW2R609_SESRA</name>
<accession>A0AAW2R609</accession>
<sequence>MALSVSDLPTIYTLLANSLSGDINVRKPAEDALAQFESRPGFCSCLMVLKFLRTSVFIASTHVSLTIVLV</sequence>
<dbReference type="InterPro" id="IPR011989">
    <property type="entry name" value="ARM-like"/>
</dbReference>